<evidence type="ECO:0000313" key="2">
    <source>
        <dbReference type="Proteomes" id="UP000053660"/>
    </source>
</evidence>
<gene>
    <name evidence="1" type="ORF">OESDEN_04311</name>
</gene>
<protein>
    <recommendedName>
        <fullName evidence="3">Tc3 transposase DNA binding domain-containing protein</fullName>
    </recommendedName>
</protein>
<reference evidence="1 2" key="1">
    <citation type="submission" date="2014-03" db="EMBL/GenBank/DDBJ databases">
        <title>Draft genome of the hookworm Oesophagostomum dentatum.</title>
        <authorList>
            <person name="Mitreva M."/>
        </authorList>
    </citation>
    <scope>NUCLEOTIDE SEQUENCE [LARGE SCALE GENOMIC DNA]</scope>
    <source>
        <strain evidence="1 2">OD-Hann</strain>
    </source>
</reference>
<sequence length="205" mass="22642">MPRGTRLSLEEQSSASALSDAVFSVKKIAAQLGCSRCIIAAYLRDPDHYNIRNAQGRPHVLGNAVETNETMEAEGHGLRQCLPLIHPSSPRPFSGKARRAGIPLPAGQCKNSREQKYSGVPKLTHYPGAGLFTLQSRPKPHRESVGYPCPEGLRKQQAISDHKRVEICSRASLGRHRTRNPGKPCQQHAKSLVPVNQWTTWTNQL</sequence>
<evidence type="ECO:0008006" key="3">
    <source>
        <dbReference type="Google" id="ProtNLM"/>
    </source>
</evidence>
<feature type="non-terminal residue" evidence="1">
    <location>
        <position position="205"/>
    </location>
</feature>
<proteinExistence type="predicted"/>
<evidence type="ECO:0000313" key="1">
    <source>
        <dbReference type="EMBL" id="KHJ95742.1"/>
    </source>
</evidence>
<accession>A0A0B1TIV2</accession>
<keyword evidence="2" id="KW-1185">Reference proteome</keyword>
<dbReference type="AlphaFoldDB" id="A0A0B1TIV2"/>
<dbReference type="Proteomes" id="UP000053660">
    <property type="component" value="Unassembled WGS sequence"/>
</dbReference>
<dbReference type="EMBL" id="KN549867">
    <property type="protein sequence ID" value="KHJ95742.1"/>
    <property type="molecule type" value="Genomic_DNA"/>
</dbReference>
<organism evidence="1 2">
    <name type="scientific">Oesophagostomum dentatum</name>
    <name type="common">Nodular worm</name>
    <dbReference type="NCBI Taxonomy" id="61180"/>
    <lineage>
        <taxon>Eukaryota</taxon>
        <taxon>Metazoa</taxon>
        <taxon>Ecdysozoa</taxon>
        <taxon>Nematoda</taxon>
        <taxon>Chromadorea</taxon>
        <taxon>Rhabditida</taxon>
        <taxon>Rhabditina</taxon>
        <taxon>Rhabditomorpha</taxon>
        <taxon>Strongyloidea</taxon>
        <taxon>Strongylidae</taxon>
        <taxon>Oesophagostomum</taxon>
    </lineage>
</organism>
<dbReference type="Gene3D" id="1.10.10.60">
    <property type="entry name" value="Homeodomain-like"/>
    <property type="match status" value="1"/>
</dbReference>
<name>A0A0B1TIV2_OESDE</name>